<dbReference type="PIRSF" id="PIRSF017393">
    <property type="entry name" value="MTase_SAV2177"/>
    <property type="match status" value="1"/>
</dbReference>
<dbReference type="GO" id="GO:0032259">
    <property type="term" value="P:methylation"/>
    <property type="evidence" value="ECO:0007669"/>
    <property type="project" value="UniProtKB-KW"/>
</dbReference>
<keyword evidence="1" id="KW-0489">Methyltransferase</keyword>
<proteinExistence type="predicted"/>
<organism evidence="1 2">
    <name type="scientific">Actinoallomurus bryophytorum</name>
    <dbReference type="NCBI Taxonomy" id="1490222"/>
    <lineage>
        <taxon>Bacteria</taxon>
        <taxon>Bacillati</taxon>
        <taxon>Actinomycetota</taxon>
        <taxon>Actinomycetes</taxon>
        <taxon>Streptosporangiales</taxon>
        <taxon>Thermomonosporaceae</taxon>
        <taxon>Actinoallomurus</taxon>
    </lineage>
</organism>
<dbReference type="InterPro" id="IPR029063">
    <property type="entry name" value="SAM-dependent_MTases_sf"/>
</dbReference>
<evidence type="ECO:0000313" key="2">
    <source>
        <dbReference type="Proteomes" id="UP000316096"/>
    </source>
</evidence>
<evidence type="ECO:0000313" key="1">
    <source>
        <dbReference type="EMBL" id="TQM01564.1"/>
    </source>
</evidence>
<dbReference type="Gene3D" id="3.40.50.150">
    <property type="entry name" value="Vaccinia Virus protein VP39"/>
    <property type="match status" value="1"/>
</dbReference>
<protein>
    <submittedName>
        <fullName evidence="1">S-adenosyl methyltransferase</fullName>
    </submittedName>
</protein>
<dbReference type="SUPFAM" id="SSF53335">
    <property type="entry name" value="S-adenosyl-L-methionine-dependent methyltransferases"/>
    <property type="match status" value="1"/>
</dbReference>
<keyword evidence="1" id="KW-0808">Transferase</keyword>
<dbReference type="RefSeq" id="WP_141961385.1">
    <property type="nucleotide sequence ID" value="NZ_VFOZ01000001.1"/>
</dbReference>
<reference evidence="1 2" key="1">
    <citation type="submission" date="2019-06" db="EMBL/GenBank/DDBJ databases">
        <title>Sequencing the genomes of 1000 actinobacteria strains.</title>
        <authorList>
            <person name="Klenk H.-P."/>
        </authorList>
    </citation>
    <scope>NUCLEOTIDE SEQUENCE [LARGE SCALE GENOMIC DNA]</scope>
    <source>
        <strain evidence="1 2">DSM 102200</strain>
    </source>
</reference>
<dbReference type="InterPro" id="IPR006764">
    <property type="entry name" value="SAM_dep_MeTrfase_SAV2177_type"/>
</dbReference>
<dbReference type="EMBL" id="VFOZ01000001">
    <property type="protein sequence ID" value="TQM01564.1"/>
    <property type="molecule type" value="Genomic_DNA"/>
</dbReference>
<accession>A0A543CWT2</accession>
<sequence length="271" mass="30167">MTDTPWHALAGVDTSTPNIARMNDYFLGGKDNFAADREAADQVLAIAPEIKEMTEENRDFLGRMVRYLGSQGIRQFVDIGSGLPTQRNTHEVARAQAPDARVVYVDSDPVVLSHARALLVDSAQTSVLEGDIMHPAELLDACRERDLIDLDEPVAVLIFTALHFIPHSDDPFKSVAWLRDALPDGSYLAISHVVFDTRPDAVDPIEDIYRDILGRPGENAARTRDEVLPFFDGFELVDPGLVYIREWRPDNPLKAQLPRKVWMAGGVGRKP</sequence>
<dbReference type="CDD" id="cd02440">
    <property type="entry name" value="AdoMet_MTases"/>
    <property type="match status" value="1"/>
</dbReference>
<gene>
    <name evidence="1" type="ORF">FB559_7327</name>
</gene>
<name>A0A543CWT2_9ACTN</name>
<dbReference type="AlphaFoldDB" id="A0A543CWT2"/>
<dbReference type="GO" id="GO:0008168">
    <property type="term" value="F:methyltransferase activity"/>
    <property type="evidence" value="ECO:0007669"/>
    <property type="project" value="UniProtKB-KW"/>
</dbReference>
<keyword evidence="2" id="KW-1185">Reference proteome</keyword>
<comment type="caution">
    <text evidence="1">The sequence shown here is derived from an EMBL/GenBank/DDBJ whole genome shotgun (WGS) entry which is preliminary data.</text>
</comment>
<dbReference type="Proteomes" id="UP000316096">
    <property type="component" value="Unassembled WGS sequence"/>
</dbReference>
<dbReference type="OrthoDB" id="3216820at2"/>
<dbReference type="Pfam" id="PF04672">
    <property type="entry name" value="Methyltransf_19"/>
    <property type="match status" value="1"/>
</dbReference>